<keyword evidence="4" id="KW-0560">Oxidoreductase</keyword>
<evidence type="ECO:0000256" key="5">
    <source>
        <dbReference type="SAM" id="MobiDB-lite"/>
    </source>
</evidence>
<dbReference type="Gene3D" id="3.20.20.70">
    <property type="entry name" value="Aldolase class I"/>
    <property type="match status" value="1"/>
</dbReference>
<dbReference type="Pfam" id="PF00724">
    <property type="entry name" value="Oxidored_FMN"/>
    <property type="match status" value="2"/>
</dbReference>
<accession>A0A0D2FEH5</accession>
<evidence type="ECO:0000313" key="8">
    <source>
        <dbReference type="Proteomes" id="UP000053617"/>
    </source>
</evidence>
<dbReference type="GO" id="GO:0016491">
    <property type="term" value="F:oxidoreductase activity"/>
    <property type="evidence" value="ECO:0007669"/>
    <property type="project" value="UniProtKB-KW"/>
</dbReference>
<dbReference type="OrthoDB" id="1663137at2759"/>
<dbReference type="InterPro" id="IPR013785">
    <property type="entry name" value="Aldolase_TIM"/>
</dbReference>
<feature type="compositionally biased region" description="Polar residues" evidence="5">
    <location>
        <begin position="8"/>
        <end position="22"/>
    </location>
</feature>
<name>A0A0D2FEH5_9EURO</name>
<keyword evidence="3" id="KW-0288">FMN</keyword>
<dbReference type="PANTHER" id="PTHR43656:SF5">
    <property type="entry name" value="NADH:FLAVIN OXIDOREDUCTASE_NADH OXIDASE N-TERMINAL DOMAIN-CONTAINING PROTEIN"/>
    <property type="match status" value="1"/>
</dbReference>
<dbReference type="EMBL" id="KN847483">
    <property type="protein sequence ID" value="KIX00452.1"/>
    <property type="molecule type" value="Genomic_DNA"/>
</dbReference>
<dbReference type="SUPFAM" id="SSF51395">
    <property type="entry name" value="FMN-linked oxidoreductases"/>
    <property type="match status" value="1"/>
</dbReference>
<gene>
    <name evidence="7" type="ORF">Z518_10592</name>
</gene>
<dbReference type="InterPro" id="IPR051799">
    <property type="entry name" value="NADH_flavin_oxidoreductase"/>
</dbReference>
<keyword evidence="8" id="KW-1185">Reference proteome</keyword>
<dbReference type="Proteomes" id="UP000053617">
    <property type="component" value="Unassembled WGS sequence"/>
</dbReference>
<evidence type="ECO:0000256" key="1">
    <source>
        <dbReference type="ARBA" id="ARBA00005979"/>
    </source>
</evidence>
<evidence type="ECO:0000256" key="3">
    <source>
        <dbReference type="ARBA" id="ARBA00022643"/>
    </source>
</evidence>
<keyword evidence="2" id="KW-0285">Flavoprotein</keyword>
<dbReference type="CDD" id="cd04733">
    <property type="entry name" value="OYE_like_2_FMN"/>
    <property type="match status" value="1"/>
</dbReference>
<protein>
    <recommendedName>
        <fullName evidence="6">NADH:flavin oxidoreductase/NADH oxidase N-terminal domain-containing protein</fullName>
    </recommendedName>
</protein>
<dbReference type="GO" id="GO:0010181">
    <property type="term" value="F:FMN binding"/>
    <property type="evidence" value="ECO:0007669"/>
    <property type="project" value="InterPro"/>
</dbReference>
<dbReference type="AlphaFoldDB" id="A0A0D2FEH5"/>
<evidence type="ECO:0000256" key="4">
    <source>
        <dbReference type="ARBA" id="ARBA00023002"/>
    </source>
</evidence>
<dbReference type="PANTHER" id="PTHR43656">
    <property type="entry name" value="BINDING OXIDOREDUCTASE, PUTATIVE (AFU_ORTHOLOGUE AFUA_2G08260)-RELATED"/>
    <property type="match status" value="1"/>
</dbReference>
<dbReference type="GeneID" id="25298663"/>
<proteinExistence type="inferred from homology"/>
<evidence type="ECO:0000259" key="6">
    <source>
        <dbReference type="Pfam" id="PF00724"/>
    </source>
</evidence>
<dbReference type="HOGENOM" id="CLU_012153_6_3_1"/>
<dbReference type="STRING" id="1442369.A0A0D2FEH5"/>
<dbReference type="RefSeq" id="XP_013267588.1">
    <property type="nucleotide sequence ID" value="XM_013412134.1"/>
</dbReference>
<evidence type="ECO:0000256" key="2">
    <source>
        <dbReference type="ARBA" id="ARBA00022630"/>
    </source>
</evidence>
<organism evidence="7 8">
    <name type="scientific">Rhinocladiella mackenziei CBS 650.93</name>
    <dbReference type="NCBI Taxonomy" id="1442369"/>
    <lineage>
        <taxon>Eukaryota</taxon>
        <taxon>Fungi</taxon>
        <taxon>Dikarya</taxon>
        <taxon>Ascomycota</taxon>
        <taxon>Pezizomycotina</taxon>
        <taxon>Eurotiomycetes</taxon>
        <taxon>Chaetothyriomycetidae</taxon>
        <taxon>Chaetothyriales</taxon>
        <taxon>Herpotrichiellaceae</taxon>
        <taxon>Rhinocladiella</taxon>
    </lineage>
</organism>
<sequence>MEYDTPTMKASSNAAGTNSDVASTRGHLRAGSKPADVPILKEPVTFAFSGRTAKNRLLKAPMTERLCHWNKEGEDISARGVPSPEYLHLYRIWGEGDIGIIVSGNIMVRYDAVEAYGNPIIVDDHDGRIAKFREVTQAAKAHGSLVIAQLSHPGRQGGKYLNPNPISASDVHLTIKWAGNEFNKPRPMTIPEIKEMVRSWGESAYLCSKAGFDGVQGKTAKIWVALIFIFNRIIMQTVHCAHGYLLAQFLSPTTNRRTDEYGGDLNNRSRIVFEIIEEIHRRVSDPSFIVCVKLNSVEFQDKGTTPENARDLCVKLEEARVDFVDLSGGTFEGRAFEHKKQSTIAREAYFIEFAEMIRPLLKKTKVYVTGGLRTAGGMVKAIECGACDGIGIGRPLAAEPYLVKELLNEKITGAIDNFVPLPLNTQASGTQLHQIGKGDSLISDWSVESEVKRWIEAHEKETERKMSILPKVDSSGYAPLKAESGFAYLQS</sequence>
<comment type="similarity">
    <text evidence="1">Belongs to the NADH:flavin oxidoreductase/NADH oxidase family.</text>
</comment>
<feature type="domain" description="NADH:flavin oxidoreductase/NADH oxidase N-terminal" evidence="6">
    <location>
        <begin position="43"/>
        <end position="216"/>
    </location>
</feature>
<evidence type="ECO:0000313" key="7">
    <source>
        <dbReference type="EMBL" id="KIX00452.1"/>
    </source>
</evidence>
<feature type="region of interest" description="Disordered" evidence="5">
    <location>
        <begin position="1"/>
        <end position="33"/>
    </location>
</feature>
<reference evidence="7 8" key="1">
    <citation type="submission" date="2015-01" db="EMBL/GenBank/DDBJ databases">
        <title>The Genome Sequence of Rhinocladiella mackenzie CBS 650.93.</title>
        <authorList>
            <consortium name="The Broad Institute Genomics Platform"/>
            <person name="Cuomo C."/>
            <person name="de Hoog S."/>
            <person name="Gorbushina A."/>
            <person name="Stielow B."/>
            <person name="Teixiera M."/>
            <person name="Abouelleil A."/>
            <person name="Chapman S.B."/>
            <person name="Priest M."/>
            <person name="Young S.K."/>
            <person name="Wortman J."/>
            <person name="Nusbaum C."/>
            <person name="Birren B."/>
        </authorList>
    </citation>
    <scope>NUCLEOTIDE SEQUENCE [LARGE SCALE GENOMIC DNA]</scope>
    <source>
        <strain evidence="7 8">CBS 650.93</strain>
    </source>
</reference>
<dbReference type="VEuPathDB" id="FungiDB:Z518_10592"/>
<dbReference type="InterPro" id="IPR001155">
    <property type="entry name" value="OxRdtase_FMN_N"/>
</dbReference>
<feature type="domain" description="NADH:flavin oxidoreductase/NADH oxidase N-terminal" evidence="6">
    <location>
        <begin position="238"/>
        <end position="406"/>
    </location>
</feature>